<reference evidence="2 3" key="1">
    <citation type="submission" date="2018-03" db="EMBL/GenBank/DDBJ databases">
        <authorList>
            <person name="Guldener U."/>
        </authorList>
    </citation>
    <scope>NUCLEOTIDE SEQUENCE [LARGE SCALE GENOMIC DNA]</scope>
    <source>
        <strain evidence="2 3">DAOM196992</strain>
    </source>
</reference>
<organism evidence="2 3">
    <name type="scientific">Pseudozyma flocculosa</name>
    <dbReference type="NCBI Taxonomy" id="84751"/>
    <lineage>
        <taxon>Eukaryota</taxon>
        <taxon>Fungi</taxon>
        <taxon>Dikarya</taxon>
        <taxon>Basidiomycota</taxon>
        <taxon>Ustilaginomycotina</taxon>
        <taxon>Ustilaginomycetes</taxon>
        <taxon>Ustilaginales</taxon>
        <taxon>Ustilaginaceae</taxon>
        <taxon>Pseudozyma</taxon>
    </lineage>
</organism>
<evidence type="ECO:0000313" key="3">
    <source>
        <dbReference type="Proteomes" id="UP000323386"/>
    </source>
</evidence>
<dbReference type="EMBL" id="OOIP01000006">
    <property type="protein sequence ID" value="SPO37276.1"/>
    <property type="molecule type" value="Genomic_DNA"/>
</dbReference>
<sequence length="71" mass="7866">MSSAPPRPSVDAETMLKRADDAASKHGQRALKLILAPNRAFDPRRIAHGILRRLCLDLDTPDRRVGPVLLQ</sequence>
<proteinExistence type="predicted"/>
<accession>A0A5C3F063</accession>
<gene>
    <name evidence="2" type="ORF">PSFLO_02748</name>
</gene>
<feature type="region of interest" description="Disordered" evidence="1">
    <location>
        <begin position="1"/>
        <end position="23"/>
    </location>
</feature>
<dbReference type="AlphaFoldDB" id="A0A5C3F063"/>
<evidence type="ECO:0000256" key="1">
    <source>
        <dbReference type="SAM" id="MobiDB-lite"/>
    </source>
</evidence>
<evidence type="ECO:0000313" key="2">
    <source>
        <dbReference type="EMBL" id="SPO37276.1"/>
    </source>
</evidence>
<protein>
    <submittedName>
        <fullName evidence="2">Uncharacterized protein</fullName>
    </submittedName>
</protein>
<dbReference type="Proteomes" id="UP000323386">
    <property type="component" value="Unassembled WGS sequence"/>
</dbReference>
<name>A0A5C3F063_9BASI</name>
<feature type="compositionally biased region" description="Basic and acidic residues" evidence="1">
    <location>
        <begin position="14"/>
        <end position="23"/>
    </location>
</feature>
<keyword evidence="3" id="KW-1185">Reference proteome</keyword>